<gene>
    <name evidence="1" type="ORF">N0V93_004114</name>
</gene>
<dbReference type="OrthoDB" id="5242786at2759"/>
<reference evidence="1" key="1">
    <citation type="submission" date="2022-10" db="EMBL/GenBank/DDBJ databases">
        <title>Tapping the CABI collections for fungal endophytes: first genome assemblies for Collariella, Neodidymelliopsis, Ascochyta clinopodiicola, Didymella pomorum, Didymosphaeria variabile, Neocosmospora piperis and Neocucurbitaria cava.</title>
        <authorList>
            <person name="Hill R."/>
        </authorList>
    </citation>
    <scope>NUCLEOTIDE SEQUENCE</scope>
    <source>
        <strain evidence="1">IMI 355082</strain>
    </source>
</reference>
<keyword evidence="2" id="KW-1185">Reference proteome</keyword>
<protein>
    <submittedName>
        <fullName evidence="1">Uncharacterized protein</fullName>
    </submittedName>
</protein>
<dbReference type="EMBL" id="JAPEVB010000002">
    <property type="protein sequence ID" value="KAJ4394894.1"/>
    <property type="molecule type" value="Genomic_DNA"/>
</dbReference>
<dbReference type="Gene3D" id="2.130.10.10">
    <property type="entry name" value="YVTN repeat-like/Quinoprotein amine dehydrogenase"/>
    <property type="match status" value="1"/>
</dbReference>
<dbReference type="InterPro" id="IPR036322">
    <property type="entry name" value="WD40_repeat_dom_sf"/>
</dbReference>
<accession>A0A9W8YXY1</accession>
<organism evidence="1 2">
    <name type="scientific">Gnomoniopsis smithogilvyi</name>
    <dbReference type="NCBI Taxonomy" id="1191159"/>
    <lineage>
        <taxon>Eukaryota</taxon>
        <taxon>Fungi</taxon>
        <taxon>Dikarya</taxon>
        <taxon>Ascomycota</taxon>
        <taxon>Pezizomycotina</taxon>
        <taxon>Sordariomycetes</taxon>
        <taxon>Sordariomycetidae</taxon>
        <taxon>Diaporthales</taxon>
        <taxon>Gnomoniaceae</taxon>
        <taxon>Gnomoniopsis</taxon>
    </lineage>
</organism>
<dbReference type="Proteomes" id="UP001140453">
    <property type="component" value="Unassembled WGS sequence"/>
</dbReference>
<proteinExistence type="predicted"/>
<evidence type="ECO:0000313" key="1">
    <source>
        <dbReference type="EMBL" id="KAJ4394894.1"/>
    </source>
</evidence>
<dbReference type="InterPro" id="IPR015943">
    <property type="entry name" value="WD40/YVTN_repeat-like_dom_sf"/>
</dbReference>
<evidence type="ECO:0000313" key="2">
    <source>
        <dbReference type="Proteomes" id="UP001140453"/>
    </source>
</evidence>
<name>A0A9W8YXY1_9PEZI</name>
<dbReference type="SUPFAM" id="SSF50978">
    <property type="entry name" value="WD40 repeat-like"/>
    <property type="match status" value="1"/>
</dbReference>
<comment type="caution">
    <text evidence="1">The sequence shown here is derived from an EMBL/GenBank/DDBJ whole genome shotgun (WGS) entry which is preliminary data.</text>
</comment>
<dbReference type="AlphaFoldDB" id="A0A9W8YXY1"/>
<sequence length="400" mass="43583">MYEDTELVWAPTETKNFQHGAFFDEAPPSPIIPSHSSLKTPVRDTARLPVFAISPADKIFIEPADLKLEADATGPAVHLVRAAMLASKNKGEHHSSTVYAVDISPASYIIASKHGDKTIRIHSLSPQNPGTLQATLKTSFYVQMQERSRDFFVTSHAILSETRSLVAVAVGFGHTLEIWDWARKKKLQVMDSAYRWAAPTCDIYDTNFCPLACYREDNDSISVFPVASPSLHGAPTPKNPPFGGPIVINLNHAAGLPHIPKLPELAISSTTPLLVAAAGPRPPRPGHPPPKHAAMLMAWTLPADGTSAPHLWRVTLPTQHTQLEASLPCGLATHGNVAVSIWIPHGVRVIGRPGAWQVEPVAAVHERYVLVWRLEEGTTSVFDIPNQNTLACMEAEERSV</sequence>